<evidence type="ECO:0000256" key="1">
    <source>
        <dbReference type="SAM" id="MobiDB-lite"/>
    </source>
</evidence>
<dbReference type="AlphaFoldDB" id="A0A9N9GLC6"/>
<accession>A0A9N9GLC6</accession>
<organism evidence="2 3">
    <name type="scientific">Paraglomus occultum</name>
    <dbReference type="NCBI Taxonomy" id="144539"/>
    <lineage>
        <taxon>Eukaryota</taxon>
        <taxon>Fungi</taxon>
        <taxon>Fungi incertae sedis</taxon>
        <taxon>Mucoromycota</taxon>
        <taxon>Glomeromycotina</taxon>
        <taxon>Glomeromycetes</taxon>
        <taxon>Paraglomerales</taxon>
        <taxon>Paraglomeraceae</taxon>
        <taxon>Paraglomus</taxon>
    </lineage>
</organism>
<evidence type="ECO:0000313" key="2">
    <source>
        <dbReference type="EMBL" id="CAG8614164.1"/>
    </source>
</evidence>
<dbReference type="Proteomes" id="UP000789572">
    <property type="component" value="Unassembled WGS sequence"/>
</dbReference>
<proteinExistence type="predicted"/>
<gene>
    <name evidence="2" type="ORF">POCULU_LOCUS8098</name>
</gene>
<feature type="region of interest" description="Disordered" evidence="1">
    <location>
        <begin position="120"/>
        <end position="154"/>
    </location>
</feature>
<protein>
    <submittedName>
        <fullName evidence="2">6314_t:CDS:1</fullName>
    </submittedName>
</protein>
<sequence>MSLNIFLSRPEQTDDKEYDDDNETSVIYTLAIANETFEDAETIFVAEPEELMILIDQFDVSGKKFKKGYNEVEQLQRELNKKLTKQLKEFNDTHNDRLKEVVNGQPKKRCISWRQIESSKKGQEAIEDKSDEAFENKQSSEAVNNDKSNPVTND</sequence>
<reference evidence="2" key="1">
    <citation type="submission" date="2021-06" db="EMBL/GenBank/DDBJ databases">
        <authorList>
            <person name="Kallberg Y."/>
            <person name="Tangrot J."/>
            <person name="Rosling A."/>
        </authorList>
    </citation>
    <scope>NUCLEOTIDE SEQUENCE</scope>
    <source>
        <strain evidence="2">IA702</strain>
    </source>
</reference>
<feature type="compositionally biased region" description="Polar residues" evidence="1">
    <location>
        <begin position="136"/>
        <end position="154"/>
    </location>
</feature>
<comment type="caution">
    <text evidence="2">The sequence shown here is derived from an EMBL/GenBank/DDBJ whole genome shotgun (WGS) entry which is preliminary data.</text>
</comment>
<keyword evidence="3" id="KW-1185">Reference proteome</keyword>
<dbReference type="EMBL" id="CAJVPJ010002147">
    <property type="protein sequence ID" value="CAG8614164.1"/>
    <property type="molecule type" value="Genomic_DNA"/>
</dbReference>
<evidence type="ECO:0000313" key="3">
    <source>
        <dbReference type="Proteomes" id="UP000789572"/>
    </source>
</evidence>
<name>A0A9N9GLC6_9GLOM</name>
<feature type="compositionally biased region" description="Basic and acidic residues" evidence="1">
    <location>
        <begin position="120"/>
        <end position="135"/>
    </location>
</feature>